<evidence type="ECO:0000313" key="2">
    <source>
        <dbReference type="EMBL" id="QCO29111.1"/>
    </source>
</evidence>
<dbReference type="GeneID" id="59455282"/>
<evidence type="ECO:0000259" key="1">
    <source>
        <dbReference type="PROSITE" id="PS51819"/>
    </source>
</evidence>
<dbReference type="InterPro" id="IPR004360">
    <property type="entry name" value="Glyas_Fos-R_dOase_dom"/>
</dbReference>
<organism evidence="2 3">
    <name type="scientific">Metallosphaera prunae</name>
    <dbReference type="NCBI Taxonomy" id="47304"/>
    <lineage>
        <taxon>Archaea</taxon>
        <taxon>Thermoproteota</taxon>
        <taxon>Thermoprotei</taxon>
        <taxon>Sulfolobales</taxon>
        <taxon>Sulfolobaceae</taxon>
        <taxon>Metallosphaera</taxon>
    </lineage>
</organism>
<dbReference type="EMBL" id="CP031156">
    <property type="protein sequence ID" value="QCO29111.1"/>
    <property type="molecule type" value="Genomic_DNA"/>
</dbReference>
<evidence type="ECO:0000313" key="3">
    <source>
        <dbReference type="Proteomes" id="UP000298568"/>
    </source>
</evidence>
<dbReference type="SUPFAM" id="SSF54593">
    <property type="entry name" value="Glyoxalase/Bleomycin resistance protein/Dihydroxybiphenyl dioxygenase"/>
    <property type="match status" value="1"/>
</dbReference>
<dbReference type="GO" id="GO:0051213">
    <property type="term" value="F:dioxygenase activity"/>
    <property type="evidence" value="ECO:0007669"/>
    <property type="project" value="UniProtKB-KW"/>
</dbReference>
<gene>
    <name evidence="2" type="ORF">DFR88_00285</name>
</gene>
<dbReference type="Pfam" id="PF00903">
    <property type="entry name" value="Glyoxalase"/>
    <property type="match status" value="1"/>
</dbReference>
<dbReference type="Proteomes" id="UP000298568">
    <property type="component" value="Chromosome"/>
</dbReference>
<dbReference type="InterPro" id="IPR037523">
    <property type="entry name" value="VOC_core"/>
</dbReference>
<reference evidence="2 3" key="1">
    <citation type="submission" date="2018-07" db="EMBL/GenBank/DDBJ databases">
        <title>Complete Genome Sequences of Extremely Thermoacidophilic, Metal-Mobilizing Type-Strain Members of the Archaeal Family Sulfolobaceae: Acidianus brierleyi DSM-1651T, Acidianus sulfidivorans DSM-18786T, Metallosphaera hakonensis DSM-7519T, and Metallosphaera prunae DSM-10039T.</title>
        <authorList>
            <person name="Counts J.A."/>
            <person name="Kelly R.M."/>
        </authorList>
    </citation>
    <scope>NUCLEOTIDE SEQUENCE [LARGE SCALE GENOMIC DNA]</scope>
    <source>
        <strain evidence="2 3">Ron 12/II</strain>
    </source>
</reference>
<dbReference type="AlphaFoldDB" id="A0A4D8RPR5"/>
<dbReference type="InterPro" id="IPR029068">
    <property type="entry name" value="Glyas_Bleomycin-R_OHBP_Dase"/>
</dbReference>
<sequence length="323" mass="36905">MNRFLSQVVGVELFTPKINDSLWYFKDVLGYYEVGKDKESVYLRAYNEFLYPFSIKLTEQEKSGIGEIYVRTMSEADLYDTVKTLEGNGVKGLWVEPDSKIGRSYAFETPSGHTVRLFWDFKEFVTPEELKSILKDRPMKIPNKGIGVVGFDHVAVSGVNQKENRLFWEKLGVKTHEMVVKGNMEIAAFMSLTGKAHDIVFFNDQIPGRLNHVAINIEHSSDIFKVTDMYRDYGIEIVSGPLRHGITQGIGIYGKEPGGNVIEVHGLQYYNYLPDWKPLVWDVDKDFWNPGAALYGYISEYLMKGSPEPGVKPLRPIELRARR</sequence>
<proteinExistence type="predicted"/>
<feature type="domain" description="VOC" evidence="1">
    <location>
        <begin position="7"/>
        <end position="120"/>
    </location>
</feature>
<keyword evidence="3" id="KW-1185">Reference proteome</keyword>
<feature type="domain" description="VOC" evidence="1">
    <location>
        <begin position="150"/>
        <end position="267"/>
    </location>
</feature>
<keyword evidence="2" id="KW-0223">Dioxygenase</keyword>
<dbReference type="Gene3D" id="3.10.180.10">
    <property type="entry name" value="2,3-Dihydroxybiphenyl 1,2-Dioxygenase, domain 1"/>
    <property type="match status" value="2"/>
</dbReference>
<protein>
    <submittedName>
        <fullName evidence="2">Catechol 2,3-dioxygenase</fullName>
    </submittedName>
</protein>
<dbReference type="RefSeq" id="WP_193453321.1">
    <property type="nucleotide sequence ID" value="NZ_CP031156.1"/>
</dbReference>
<dbReference type="PROSITE" id="PS51819">
    <property type="entry name" value="VOC"/>
    <property type="match status" value="2"/>
</dbReference>
<accession>A0A4D8RPR5</accession>
<dbReference type="KEGG" id="mpru:DFR88_00285"/>
<name>A0A4D8RPR5_METPR</name>
<keyword evidence="2" id="KW-0560">Oxidoreductase</keyword>